<accession>A0A1G5B1T2</accession>
<keyword evidence="1" id="KW-0175">Coiled coil</keyword>
<feature type="coiled-coil region" evidence="1">
    <location>
        <begin position="127"/>
        <end position="196"/>
    </location>
</feature>
<evidence type="ECO:0000313" key="3">
    <source>
        <dbReference type="EMBL" id="SCX84129.1"/>
    </source>
</evidence>
<dbReference type="AlphaFoldDB" id="A0A1G5B1T2"/>
<protein>
    <submittedName>
        <fullName evidence="3">Uncharacterized protein</fullName>
    </submittedName>
</protein>
<feature type="coiled-coil region" evidence="1">
    <location>
        <begin position="229"/>
        <end position="309"/>
    </location>
</feature>
<evidence type="ECO:0000313" key="4">
    <source>
        <dbReference type="Proteomes" id="UP000183047"/>
    </source>
</evidence>
<name>A0A1G5B1T2_9FIRM</name>
<dbReference type="Proteomes" id="UP000183047">
    <property type="component" value="Unassembled WGS sequence"/>
</dbReference>
<evidence type="ECO:0000256" key="1">
    <source>
        <dbReference type="SAM" id="Coils"/>
    </source>
</evidence>
<gene>
    <name evidence="3" type="ORF">SAMN02910451_00487</name>
</gene>
<reference evidence="4" key="1">
    <citation type="submission" date="2016-10" db="EMBL/GenBank/DDBJ databases">
        <authorList>
            <person name="Varghese N."/>
            <person name="Submissions S."/>
        </authorList>
    </citation>
    <scope>NUCLEOTIDE SEQUENCE [LARGE SCALE GENOMIC DNA]</scope>
    <source>
        <strain evidence="4">XBD2006</strain>
    </source>
</reference>
<organism evidence="3 4">
    <name type="scientific">Butyrivibrio hungatei</name>
    <dbReference type="NCBI Taxonomy" id="185008"/>
    <lineage>
        <taxon>Bacteria</taxon>
        <taxon>Bacillati</taxon>
        <taxon>Bacillota</taxon>
        <taxon>Clostridia</taxon>
        <taxon>Lachnospirales</taxon>
        <taxon>Lachnospiraceae</taxon>
        <taxon>Butyrivibrio</taxon>
    </lineage>
</organism>
<sequence length="309" mass="35765">MSNKEEIKEERQTDDTTKPRTMRLTDETFEYIKKLAAQLGGNQQHAVSELLRVYEGQAEKDALPAGAEQLEEFENYQAKMHDVFMDLIRSRNDAVELARVDFAKQLDTKDEIITELQKNLKDIKSGEEGATEKAESLRKEYDELKEKMQSEIDKLTSDLKESEGKCKELKEQLSDMKKELSEAKENETEIRKLYDERVTSSAKLLDEIDELKARENPLRENISKVASENRVLLAENARLTQENQSLRDDIESLKTSHTAEIKLITANTELKAKNDAYKELLAEKDRYSRLVEQIKYDRAEKVLDNLENK</sequence>
<keyword evidence="4" id="KW-1185">Reference proteome</keyword>
<proteinExistence type="predicted"/>
<dbReference type="RefSeq" id="WP_074461279.1">
    <property type="nucleotide sequence ID" value="NZ_FMUR01000004.1"/>
</dbReference>
<evidence type="ECO:0000256" key="2">
    <source>
        <dbReference type="SAM" id="MobiDB-lite"/>
    </source>
</evidence>
<feature type="region of interest" description="Disordered" evidence="2">
    <location>
        <begin position="1"/>
        <end position="21"/>
    </location>
</feature>
<dbReference type="Gene3D" id="1.10.287.1490">
    <property type="match status" value="1"/>
</dbReference>
<dbReference type="OrthoDB" id="2005417at2"/>
<dbReference type="EMBL" id="FMUR01000004">
    <property type="protein sequence ID" value="SCX84129.1"/>
    <property type="molecule type" value="Genomic_DNA"/>
</dbReference>